<comment type="similarity">
    <text evidence="18">Belongs to the TRAFAC class myosin-kinesin ATPase superfamily. Kinesin family.</text>
</comment>
<comment type="cofactor">
    <cofactor evidence="2">
        <name>Mg(2+)</name>
        <dbReference type="ChEBI" id="CHEBI:18420"/>
    </cofactor>
</comment>
<dbReference type="GO" id="GO:0006396">
    <property type="term" value="P:RNA processing"/>
    <property type="evidence" value="ECO:0007669"/>
    <property type="project" value="InterPro"/>
</dbReference>
<dbReference type="InterPro" id="IPR008984">
    <property type="entry name" value="SMAD_FHA_dom_sf"/>
</dbReference>
<keyword evidence="12" id="KW-0460">Magnesium</keyword>
<dbReference type="GO" id="GO:0047496">
    <property type="term" value="P:vesicle transport along microtubule"/>
    <property type="evidence" value="ECO:0007669"/>
    <property type="project" value="UniProtKB-ARBA"/>
</dbReference>
<evidence type="ECO:0000256" key="15">
    <source>
        <dbReference type="ARBA" id="ARBA00023175"/>
    </source>
</evidence>
<dbReference type="GO" id="GO:0005546">
    <property type="term" value="F:phosphatidylinositol-4,5-bisphosphate binding"/>
    <property type="evidence" value="ECO:0007669"/>
    <property type="project" value="UniProtKB-ARBA"/>
</dbReference>
<dbReference type="Proteomes" id="UP000696485">
    <property type="component" value="Unassembled WGS sequence"/>
</dbReference>
<keyword evidence="10" id="KW-0347">Helicase</keyword>
<dbReference type="PROSITE" id="PS50006">
    <property type="entry name" value="FHA_DOMAIN"/>
    <property type="match status" value="1"/>
</dbReference>
<dbReference type="Pfam" id="PF00636">
    <property type="entry name" value="Ribonuclease_3"/>
    <property type="match status" value="2"/>
</dbReference>
<evidence type="ECO:0000256" key="14">
    <source>
        <dbReference type="ARBA" id="ARBA00023054"/>
    </source>
</evidence>
<keyword evidence="11 18" id="KW-0067">ATP-binding</keyword>
<dbReference type="InterPro" id="IPR019821">
    <property type="entry name" value="Kinesin_motor_CS"/>
</dbReference>
<evidence type="ECO:0000259" key="28">
    <source>
        <dbReference type="PROSITE" id="PS51194"/>
    </source>
</evidence>
<keyword evidence="5" id="KW-0963">Cytoplasm</keyword>
<feature type="domain" description="DRBM" evidence="25">
    <location>
        <begin position="3071"/>
        <end position="3152"/>
    </location>
</feature>
<organism evidence="30 31">
    <name type="scientific">Podila minutissima</name>
    <dbReference type="NCBI Taxonomy" id="64525"/>
    <lineage>
        <taxon>Eukaryota</taxon>
        <taxon>Fungi</taxon>
        <taxon>Fungi incertae sedis</taxon>
        <taxon>Mucoromycota</taxon>
        <taxon>Mortierellomycotina</taxon>
        <taxon>Mortierellomycetes</taxon>
        <taxon>Mortierellales</taxon>
        <taxon>Mortierellaceae</taxon>
        <taxon>Podila</taxon>
    </lineage>
</organism>
<dbReference type="GO" id="GO:0005524">
    <property type="term" value="F:ATP binding"/>
    <property type="evidence" value="ECO:0007669"/>
    <property type="project" value="UniProtKB-UniRule"/>
</dbReference>
<dbReference type="InterPro" id="IPR001849">
    <property type="entry name" value="PH_domain"/>
</dbReference>
<dbReference type="Gene3D" id="6.10.250.2520">
    <property type="match status" value="1"/>
</dbReference>
<keyword evidence="15 18" id="KW-0505">Motor protein</keyword>
<keyword evidence="13 19" id="KW-0694">RNA-binding</keyword>
<feature type="domain" description="FHA" evidence="23">
    <location>
        <begin position="504"/>
        <end position="555"/>
    </location>
</feature>
<dbReference type="SMART" id="SM00487">
    <property type="entry name" value="DEXDc"/>
    <property type="match status" value="1"/>
</dbReference>
<dbReference type="InterPro" id="IPR014720">
    <property type="entry name" value="dsRBD_dom"/>
</dbReference>
<dbReference type="InterPro" id="IPR000253">
    <property type="entry name" value="FHA_dom"/>
</dbReference>
<dbReference type="InterPro" id="IPR027417">
    <property type="entry name" value="P-loop_NTPase"/>
</dbReference>
<evidence type="ECO:0000256" key="16">
    <source>
        <dbReference type="ARBA" id="ARBA00023211"/>
    </source>
</evidence>
<feature type="domain" description="Helicase C-terminal" evidence="28">
    <location>
        <begin position="2106"/>
        <end position="2290"/>
    </location>
</feature>
<dbReference type="PRINTS" id="PR00380">
    <property type="entry name" value="KINESINHEAVY"/>
</dbReference>
<keyword evidence="16" id="KW-0464">Manganese</keyword>
<dbReference type="SMART" id="SM00535">
    <property type="entry name" value="RIBOc"/>
    <property type="match status" value="2"/>
</dbReference>
<comment type="subcellular location">
    <subcellularLocation>
        <location evidence="3">Cytoplasm</location>
        <location evidence="3">Cytoskeleton</location>
    </subcellularLocation>
</comment>
<evidence type="ECO:0000256" key="4">
    <source>
        <dbReference type="ARBA" id="ARBA00022448"/>
    </source>
</evidence>
<keyword evidence="31" id="KW-1185">Reference proteome</keyword>
<feature type="domain" description="PH" evidence="22">
    <location>
        <begin position="1566"/>
        <end position="1667"/>
    </location>
</feature>
<comment type="cofactor">
    <cofactor evidence="1">
        <name>Mn(2+)</name>
        <dbReference type="ChEBI" id="CHEBI:29035"/>
    </cofactor>
</comment>
<evidence type="ECO:0000256" key="6">
    <source>
        <dbReference type="ARBA" id="ARBA00022701"/>
    </source>
</evidence>
<dbReference type="FunFam" id="2.60.200.20:FF:000021">
    <property type="entry name" value="Kinesin family protein"/>
    <property type="match status" value="1"/>
</dbReference>
<dbReference type="FunFam" id="3.40.850.10:FF:000047">
    <property type="entry name" value="Kinesin family protein"/>
    <property type="match status" value="1"/>
</dbReference>
<dbReference type="GO" id="GO:0005874">
    <property type="term" value="C:microtubule"/>
    <property type="evidence" value="ECO:0007669"/>
    <property type="project" value="UniProtKB-KW"/>
</dbReference>
<dbReference type="GO" id="GO:0003677">
    <property type="term" value="F:DNA binding"/>
    <property type="evidence" value="ECO:0007669"/>
    <property type="project" value="InterPro"/>
</dbReference>
<feature type="coiled-coil region" evidence="20">
    <location>
        <begin position="734"/>
        <end position="814"/>
    </location>
</feature>
<evidence type="ECO:0000256" key="11">
    <source>
        <dbReference type="ARBA" id="ARBA00022840"/>
    </source>
</evidence>
<protein>
    <submittedName>
        <fullName evidence="30">Kinesin-like protein Klp8</fullName>
    </submittedName>
</protein>
<evidence type="ECO:0000256" key="1">
    <source>
        <dbReference type="ARBA" id="ARBA00001936"/>
    </source>
</evidence>
<keyword evidence="14 20" id="KW-0175">Coiled coil</keyword>
<evidence type="ECO:0000256" key="18">
    <source>
        <dbReference type="PROSITE-ProRule" id="PRU00283"/>
    </source>
</evidence>
<dbReference type="Pfam" id="PF00498">
    <property type="entry name" value="FHA"/>
    <property type="match status" value="1"/>
</dbReference>
<dbReference type="Pfam" id="PF12423">
    <property type="entry name" value="KIF1B"/>
    <property type="match status" value="1"/>
</dbReference>
<dbReference type="Gene3D" id="2.30.29.30">
    <property type="entry name" value="Pleckstrin-homology domain (PH domain)/Phosphotyrosine-binding domain (PTB)"/>
    <property type="match status" value="1"/>
</dbReference>
<dbReference type="InterPro" id="IPR005034">
    <property type="entry name" value="Dicer_dimerisation"/>
</dbReference>
<dbReference type="Pfam" id="PF04851">
    <property type="entry name" value="ResIII"/>
    <property type="match status" value="1"/>
</dbReference>
<proteinExistence type="inferred from homology"/>
<dbReference type="InterPro" id="IPR011993">
    <property type="entry name" value="PH-like_dom_sf"/>
</dbReference>
<feature type="region of interest" description="Disordered" evidence="21">
    <location>
        <begin position="584"/>
        <end position="635"/>
    </location>
</feature>
<evidence type="ECO:0000313" key="31">
    <source>
        <dbReference type="Proteomes" id="UP000696485"/>
    </source>
</evidence>
<feature type="region of interest" description="Disordered" evidence="21">
    <location>
        <begin position="1203"/>
        <end position="1227"/>
    </location>
</feature>
<dbReference type="PROSITE" id="PS51327">
    <property type="entry name" value="DICER_DSRBF"/>
    <property type="match status" value="1"/>
</dbReference>
<dbReference type="InterPro" id="IPR032405">
    <property type="entry name" value="Kinesin_assoc"/>
</dbReference>
<dbReference type="GO" id="GO:0004525">
    <property type="term" value="F:ribonuclease III activity"/>
    <property type="evidence" value="ECO:0007669"/>
    <property type="project" value="InterPro"/>
</dbReference>
<dbReference type="InterPro" id="IPR001650">
    <property type="entry name" value="Helicase_C-like"/>
</dbReference>
<evidence type="ECO:0000256" key="7">
    <source>
        <dbReference type="ARBA" id="ARBA00022723"/>
    </source>
</evidence>
<dbReference type="InterPro" id="IPR049780">
    <property type="entry name" value="PH_KIFIA_KIFIB"/>
</dbReference>
<dbReference type="Pfam" id="PF00225">
    <property type="entry name" value="Kinesin"/>
    <property type="match status" value="1"/>
</dbReference>
<evidence type="ECO:0000256" key="2">
    <source>
        <dbReference type="ARBA" id="ARBA00001946"/>
    </source>
</evidence>
<dbReference type="InterPro" id="IPR006935">
    <property type="entry name" value="Helicase/UvrB_N"/>
</dbReference>
<evidence type="ECO:0000256" key="17">
    <source>
        <dbReference type="ARBA" id="ARBA00023212"/>
    </source>
</evidence>
<dbReference type="PROSITE" id="PS00517">
    <property type="entry name" value="RNASE_3_1"/>
    <property type="match status" value="1"/>
</dbReference>
<dbReference type="Pfam" id="PF00271">
    <property type="entry name" value="Helicase_C"/>
    <property type="match status" value="1"/>
</dbReference>
<dbReference type="GO" id="GO:0003723">
    <property type="term" value="F:RNA binding"/>
    <property type="evidence" value="ECO:0007669"/>
    <property type="project" value="UniProtKB-UniRule"/>
</dbReference>
<dbReference type="GO" id="GO:0008574">
    <property type="term" value="F:plus-end-directed microtubule motor activity"/>
    <property type="evidence" value="ECO:0007669"/>
    <property type="project" value="UniProtKB-ARBA"/>
</dbReference>
<dbReference type="Gene3D" id="3.30.160.380">
    <property type="entry name" value="Dicer dimerisation domain"/>
    <property type="match status" value="1"/>
</dbReference>
<comment type="caution">
    <text evidence="30">The sequence shown here is derived from an EMBL/GenBank/DDBJ whole genome shotgun (WGS) entry which is preliminary data.</text>
</comment>
<dbReference type="InterPro" id="IPR014001">
    <property type="entry name" value="Helicase_ATP-bd"/>
</dbReference>
<dbReference type="CDD" id="cd18034">
    <property type="entry name" value="DEXHc_dicer"/>
    <property type="match status" value="1"/>
</dbReference>
<evidence type="ECO:0000256" key="21">
    <source>
        <dbReference type="SAM" id="MobiDB-lite"/>
    </source>
</evidence>
<accession>A0A9P5VPP2</accession>
<keyword evidence="8 18" id="KW-0547">Nucleotide-binding</keyword>
<dbReference type="SUPFAM" id="SSF52540">
    <property type="entry name" value="P-loop containing nucleoside triphosphate hydrolases"/>
    <property type="match status" value="2"/>
</dbReference>
<dbReference type="CDD" id="cd01233">
    <property type="entry name" value="PH_KIFIA_KIFIB"/>
    <property type="match status" value="1"/>
</dbReference>
<dbReference type="PROSITE" id="PS51192">
    <property type="entry name" value="HELICASE_ATP_BIND_1"/>
    <property type="match status" value="1"/>
</dbReference>
<dbReference type="CDD" id="cd22265">
    <property type="entry name" value="UDM1_RNF168"/>
    <property type="match status" value="1"/>
</dbReference>
<dbReference type="CDD" id="cd22705">
    <property type="entry name" value="FHA_KIF1"/>
    <property type="match status" value="1"/>
</dbReference>
<evidence type="ECO:0000256" key="9">
    <source>
        <dbReference type="ARBA" id="ARBA00022801"/>
    </source>
</evidence>
<reference evidence="30" key="1">
    <citation type="journal article" date="2020" name="Fungal Divers.">
        <title>Resolving the Mortierellaceae phylogeny through synthesis of multi-gene phylogenetics and phylogenomics.</title>
        <authorList>
            <person name="Vandepol N."/>
            <person name="Liber J."/>
            <person name="Desiro A."/>
            <person name="Na H."/>
            <person name="Kennedy M."/>
            <person name="Barry K."/>
            <person name="Grigoriev I.V."/>
            <person name="Miller A.N."/>
            <person name="O'Donnell K."/>
            <person name="Stajich J.E."/>
            <person name="Bonito G."/>
        </authorList>
    </citation>
    <scope>NUCLEOTIDE SEQUENCE</scope>
    <source>
        <strain evidence="30">NVP1</strain>
    </source>
</reference>
<dbReference type="PANTHER" id="PTHR47117">
    <property type="entry name" value="STAR-RELATED LIPID TRANSFER PROTEIN 9"/>
    <property type="match status" value="1"/>
</dbReference>
<evidence type="ECO:0000259" key="23">
    <source>
        <dbReference type="PROSITE" id="PS50006"/>
    </source>
</evidence>
<dbReference type="Pfam" id="PF12473">
    <property type="entry name" value="DUF3694"/>
    <property type="match status" value="1"/>
</dbReference>
<feature type="domain" description="RNase III" evidence="26">
    <location>
        <begin position="2888"/>
        <end position="3041"/>
    </location>
</feature>
<dbReference type="InterPro" id="IPR022140">
    <property type="entry name" value="Kinesin-like_KIF1-typ"/>
</dbReference>
<keyword evidence="17" id="KW-0206">Cytoskeleton</keyword>
<dbReference type="Gene3D" id="3.40.50.300">
    <property type="entry name" value="P-loop containing nucleotide triphosphate hydrolases"/>
    <property type="match status" value="2"/>
</dbReference>
<evidence type="ECO:0000256" key="12">
    <source>
        <dbReference type="ARBA" id="ARBA00022842"/>
    </source>
</evidence>
<dbReference type="InterPro" id="IPR001752">
    <property type="entry name" value="Kinesin_motor_dom"/>
</dbReference>
<keyword evidence="6" id="KW-0493">Microtubule</keyword>
<dbReference type="PROSITE" id="PS50003">
    <property type="entry name" value="PH_DOMAIN"/>
    <property type="match status" value="1"/>
</dbReference>
<dbReference type="CDD" id="cd00593">
    <property type="entry name" value="RIBOc"/>
    <property type="match status" value="2"/>
</dbReference>
<dbReference type="PROSITE" id="PS51194">
    <property type="entry name" value="HELICASE_CTER"/>
    <property type="match status" value="1"/>
</dbReference>
<dbReference type="InterPro" id="IPR038248">
    <property type="entry name" value="Dicer_dimer_sf"/>
</dbReference>
<feature type="domain" description="Helicase ATP-binding" evidence="27">
    <location>
        <begin position="1795"/>
        <end position="1978"/>
    </location>
</feature>
<evidence type="ECO:0000313" key="30">
    <source>
        <dbReference type="EMBL" id="KAF9335285.1"/>
    </source>
</evidence>
<dbReference type="Pfam" id="PF16183">
    <property type="entry name" value="Kinesin_assoc"/>
    <property type="match status" value="1"/>
</dbReference>
<dbReference type="Gene3D" id="3.40.850.10">
    <property type="entry name" value="Kinesin motor domain"/>
    <property type="match status" value="1"/>
</dbReference>
<keyword evidence="7" id="KW-0479">Metal-binding</keyword>
<dbReference type="PROSITE" id="PS50067">
    <property type="entry name" value="KINESIN_MOTOR_2"/>
    <property type="match status" value="1"/>
</dbReference>
<dbReference type="SUPFAM" id="SSF69065">
    <property type="entry name" value="RNase III domain-like"/>
    <property type="match status" value="2"/>
</dbReference>
<dbReference type="InterPro" id="IPR036389">
    <property type="entry name" value="RNase_III_sf"/>
</dbReference>
<evidence type="ECO:0000259" key="24">
    <source>
        <dbReference type="PROSITE" id="PS50067"/>
    </source>
</evidence>
<evidence type="ECO:0000256" key="19">
    <source>
        <dbReference type="PROSITE-ProRule" id="PRU00657"/>
    </source>
</evidence>
<dbReference type="SMART" id="SM00233">
    <property type="entry name" value="PH"/>
    <property type="match status" value="1"/>
</dbReference>
<dbReference type="PROSITE" id="PS50137">
    <property type="entry name" value="DS_RBD"/>
    <property type="match status" value="1"/>
</dbReference>
<evidence type="ECO:0000256" key="13">
    <source>
        <dbReference type="ARBA" id="ARBA00022884"/>
    </source>
</evidence>
<evidence type="ECO:0000256" key="5">
    <source>
        <dbReference type="ARBA" id="ARBA00022490"/>
    </source>
</evidence>
<feature type="coiled-coil region" evidence="20">
    <location>
        <begin position="420"/>
        <end position="454"/>
    </location>
</feature>
<feature type="domain" description="RNase III" evidence="26">
    <location>
        <begin position="2700"/>
        <end position="2841"/>
    </location>
</feature>
<evidence type="ECO:0000259" key="27">
    <source>
        <dbReference type="PROSITE" id="PS51192"/>
    </source>
</evidence>
<dbReference type="Gene3D" id="2.60.200.20">
    <property type="match status" value="1"/>
</dbReference>
<feature type="region of interest" description="Disordered" evidence="21">
    <location>
        <begin position="1034"/>
        <end position="1058"/>
    </location>
</feature>
<dbReference type="Pfam" id="PF00169">
    <property type="entry name" value="PH"/>
    <property type="match status" value="1"/>
</dbReference>
<dbReference type="PROSITE" id="PS00411">
    <property type="entry name" value="KINESIN_MOTOR_1"/>
    <property type="match status" value="1"/>
</dbReference>
<evidence type="ECO:0000256" key="8">
    <source>
        <dbReference type="ARBA" id="ARBA00022741"/>
    </source>
</evidence>
<dbReference type="GO" id="GO:0004386">
    <property type="term" value="F:helicase activity"/>
    <property type="evidence" value="ECO:0007669"/>
    <property type="project" value="UniProtKB-KW"/>
</dbReference>
<feature type="binding site" evidence="18">
    <location>
        <begin position="98"/>
        <end position="105"/>
    </location>
    <ligand>
        <name>ATP</name>
        <dbReference type="ChEBI" id="CHEBI:30616"/>
    </ligand>
</feature>
<dbReference type="SUPFAM" id="SSF49879">
    <property type="entry name" value="SMAD/FHA domain"/>
    <property type="match status" value="1"/>
</dbReference>
<dbReference type="GO" id="GO:0031047">
    <property type="term" value="P:regulatory ncRNA-mediated gene silencing"/>
    <property type="evidence" value="ECO:0007669"/>
    <property type="project" value="UniProtKB-ARBA"/>
</dbReference>
<dbReference type="Pfam" id="PF03368">
    <property type="entry name" value="Dicer_dimer"/>
    <property type="match status" value="1"/>
</dbReference>
<dbReference type="GO" id="GO:0046872">
    <property type="term" value="F:metal ion binding"/>
    <property type="evidence" value="ECO:0007669"/>
    <property type="project" value="UniProtKB-KW"/>
</dbReference>
<evidence type="ECO:0000256" key="10">
    <source>
        <dbReference type="ARBA" id="ARBA00022806"/>
    </source>
</evidence>
<feature type="region of interest" description="Disordered" evidence="21">
    <location>
        <begin position="1756"/>
        <end position="1785"/>
    </location>
</feature>
<dbReference type="PROSITE" id="PS50142">
    <property type="entry name" value="RNASE_3_2"/>
    <property type="match status" value="2"/>
</dbReference>
<keyword evidence="9" id="KW-0378">Hydrolase</keyword>
<dbReference type="InterPro" id="IPR000999">
    <property type="entry name" value="RNase_III_dom"/>
</dbReference>
<feature type="compositionally biased region" description="Low complexity" evidence="21">
    <location>
        <begin position="595"/>
        <end position="610"/>
    </location>
</feature>
<name>A0A9P5VPP2_9FUNG</name>
<gene>
    <name evidence="30" type="primary">KLP8_1</name>
    <name evidence="30" type="ORF">BG006_000425</name>
</gene>
<dbReference type="GO" id="GO:0008017">
    <property type="term" value="F:microtubule binding"/>
    <property type="evidence" value="ECO:0007669"/>
    <property type="project" value="InterPro"/>
</dbReference>
<feature type="domain" description="Dicer dsRNA-binding fold" evidence="29">
    <location>
        <begin position="2307"/>
        <end position="2397"/>
    </location>
</feature>
<evidence type="ECO:0000259" key="29">
    <source>
        <dbReference type="PROSITE" id="PS51327"/>
    </source>
</evidence>
<feature type="compositionally biased region" description="Basic and acidic residues" evidence="21">
    <location>
        <begin position="616"/>
        <end position="627"/>
    </location>
</feature>
<feature type="region of interest" description="Disordered" evidence="21">
    <location>
        <begin position="685"/>
        <end position="704"/>
    </location>
</feature>
<evidence type="ECO:0000256" key="20">
    <source>
        <dbReference type="SAM" id="Coils"/>
    </source>
</evidence>
<dbReference type="InterPro" id="IPR036961">
    <property type="entry name" value="Kinesin_motor_dom_sf"/>
</dbReference>
<evidence type="ECO:0000259" key="26">
    <source>
        <dbReference type="PROSITE" id="PS50142"/>
    </source>
</evidence>
<dbReference type="CDD" id="cd01365">
    <property type="entry name" value="KISc_KIF1A_KIF1B"/>
    <property type="match status" value="1"/>
</dbReference>
<dbReference type="SUPFAM" id="SSF50729">
    <property type="entry name" value="PH domain-like"/>
    <property type="match status" value="1"/>
</dbReference>
<dbReference type="InterPro" id="IPR022164">
    <property type="entry name" value="Kinesin-like"/>
</dbReference>
<dbReference type="SMART" id="SM00129">
    <property type="entry name" value="KISc"/>
    <property type="match status" value="1"/>
</dbReference>
<evidence type="ECO:0000259" key="22">
    <source>
        <dbReference type="PROSITE" id="PS50003"/>
    </source>
</evidence>
<feature type="domain" description="Kinesin motor" evidence="24">
    <location>
        <begin position="6"/>
        <end position="358"/>
    </location>
</feature>
<dbReference type="SMART" id="SM00490">
    <property type="entry name" value="HELICc"/>
    <property type="match status" value="1"/>
</dbReference>
<dbReference type="EMBL" id="JAAAUY010000107">
    <property type="protein sequence ID" value="KAF9335285.1"/>
    <property type="molecule type" value="Genomic_DNA"/>
</dbReference>
<keyword evidence="4" id="KW-0813">Transport</keyword>
<dbReference type="Gene3D" id="1.10.1520.10">
    <property type="entry name" value="Ribonuclease III domain"/>
    <property type="match status" value="2"/>
</dbReference>
<evidence type="ECO:0000259" key="25">
    <source>
        <dbReference type="PROSITE" id="PS50137"/>
    </source>
</evidence>
<sequence length="3194" mass="360604">MSKGGNIKVVVRCRPLNSREIAKQSECIIHMDGDMTTITKPEEGQPGQKKSFSFDHSYWSFDKSDPNYAGQQRIYEDLGVELLNHSFSGYNTCIVAYGQTGSGKSYSMMGYGEERGIIPLSCHELFRRIEANTDPTLSYRVEVSYMEIYCERVRDLLNPKNKGHLKVREHPSLGPYVEDLSKLMVTSFQDIENLMDEGNKARTVAATNMNETSSRSHAVFTVLLTQKRHDLMTKLDTEKVSRICLVDLAGSERANSTGATGARLKEGANINKSLTTLGKVISALAESSNPPTMGAPKKGPKKAPETFIPYRDSVLTWLLKDCLGGNSKTTIIAALSPADVNYDETLSTLRYADQAKRIKNKAVVNEDPNAKLIRELKEELLDLRSKLNIYDPTQAGEDFKAPHSLVTIVDLHGNSRTLSKEQLQDEVQASEKIMAELNETWEEKLRKTQEIQQEREKTLEELGISVEKGHVGVHAPKRMPHLVNLNEDPLMSECLVYQLKPGKSHVGRLESSIPADIRLSGTNIHDNHCYFENTNSTVTLYPGKSSMTMVNGLRISKPKRLRSGFRVILGDYHVFRFNHPEEVRRERDLQQQHQSTPVSSMVSSPVSKPPAAHSNSMEEDRPEDRPDSPTSSGSVMSELVDWNYARKEAVIHAHMLSESNINQLKDQDLDVLFDNIAKIRYMRKSVRPESRGGSNFDDDTESRSSRLSFVERWHGEHANDDGRESPIPPLESSALALKEKLRLAQEEMQQMNQQKQEYEAKIQNLSAAEAKSDELLAEKALMEKRLFQAKEDLMKKLEEQREQFEDKMKRLSLASIASQHLDESQLKGKLLLPLYSDFELKLIHKTLKRWKEQRKVQMAETILTNAVLLKEANIISRELSKNVVYQFMIIEAGPFSSPASFWESTAGLAQFNGDEDSSITHLKKPCVGIKVIDNKHQSIYVWSVEKLKSRLLRMRNLYNFVDRPQYRKHFNMEDPFYETPTPRFSFIGSASIGLQSLVKMQFMESVVPIVCRITGKTLGRCRIGLTPLSLSDAKSRAASPAPNSPTTVPRSRGHSRERTRFSIISRPEPESVAVGVGDQLLFEISLLAVEGISEQQYTQVHAQFRLSNFAGATSAPTAEKVYATEPVNGFQDGPIFFGFTQTLSMVVTQPMLDVLTYGFLHFEVFGQAKKATLTAWENWDMEKEKAIQQDVVKNGHLQGANGNRLSLDSLGSAGGQSDRVDDNQPQDEDHDVLAHVQVCEMAADGEYMPVQVLSNSPMDAGSFQLRQGLQRRIVLTLSHTSGQQLKWNSVSSIRVGKIRLVDNVGKVTDSPPREDISLNIVPGQKVEYPKDGTCELVVQASWDSTLHESLFLNRTTASGRVVLSLTWSVEAERCADPIAFQMDIAVQIQDREARAPSIFASFLGSTRTLSRSSGLYLLTLKPIVNKKASDLWKMNTAGTYVRGEEFLAGWKPRGVSLVDEFQASTNLLRRQEAVERTRQFLHLKEAALPEAMNPEESVEGSRVANGEEAVLDDKAKELLQRMIALWTKKPLDIDELLVGESSPESNVKKPAPKFQSEAKFITKSENISKRGYLHYPESKDDVWVKRWFVIRRPYMYIYASNAETEELCVVNLTQIRVDYKRDLEEMLNRQFVFAIYTTNNAYLLQAPNRNEILDTNVYSTALLSTAARVGTTFTPFLTLDLAASPGSWAFHSTVSPEFTANLMRSPIGNTLYRPLINLPPVDTSVCLTPCEFLISFSPVPPLLPAEPTSRSLVIPREAPSSVAKSKDSSQNTPPKDTPEPVLGPPLVPRLYQKHMYEKALQENVIAVMDTGSGKTLVAAMLIKEMVRQEEEAHRSSSEKKISVFVVANVPLVRQQATAIRRDSGATVVEIWGNRAHKLSESDWAQMAEQAQVVVVTAQILLDALRQGYWNMIRINVLVFDECHHAHKAHPYCLIMNEFYHTTPVNLKAQLPRIFGMTASLTTETGLKMDHSAKELQRLLDCQVYTVATEDLKVHVERPQQFVMIYNPPPKYNSTRLTHHIHSICRFEKGLQSILNNTSTMLSQLGPWCVDRFWRLAIENMSTADSRVSVGVSEQLNRAKSMVIQWEFALPELRDEHLTPKVQKLIQILRVTARLFKEEFCGIIFVQRRDTAAVLTVMLQEYEPFREIFRVKVLAGHRDHKDPVLRTSAAEQNNTISMFQDGAYNLLVSTCVAEEGLDIQPCNVVIQFDPVTTTTSYIQSRGRARKTNSRYFMMQEMVLDEHVRDLEDTALVPHHRGEQLLRDWCRKRDIESFRNDSHIHESTPAGVSHLEQIYRIPSTQAVLTLDSAIPLLSRFCMLIARKGHSDWRPVFDVFPSDSSFSCVLTLPPNEAIRVVQSDRTATKDLARMHAAFKACEALHKAGALDDHLEPVVAKSATKDTAPRFKLDQTNPYPHNTPSFWTSGLPKSAIGSQKVFLCTIALEDISARDARHHHPLYLITSECLPFSKHSFNVYIRGEVHRLTLTVSDSPLVLAGKQLNLLRQYTLKLFQRITRKKVECLDDMPFMLAPILDVDPFEQAINWNEIEMGQSLEPKPIESRTWTDEEIKDMVVTVESQHTCDYFIAHVVREHQLNDVMPAARFKKEVEEWRTGLEGDRREPTFRQYFLWKFKVECSNNDEVILQARQIQRFRNHLQPEMCAIKEQVLVLLPLSICRQSTVTASVLRMAQLVPSAIFDLDELLLAQEARQTLHLPPSVKLDILQEALTTGATHREYNYQRLELLGDSFLKLSSTVCLYIVNAAMTEGQLHSQRTEIISNDALREHALRLELFRYVANGRFQCRNWKPVKFVVDGKARATEEEHLLSNKTLADIVESTMGAALLSGGVEVAFACAKALGMPFSECDTWADFERIHSEGHADDRTARSEAFQDRLRGMEKLLRYTFQQPSLAQEAMTHSSAAAHLGDTLDYQRLEFLGDALVDFLIVWYYYEKYPDAPPGAMALIKDSSINNQILGAMAVAWGVSGFLIHNSTPVVREIQRVIVEIEAIKETSESGELEGEYWLDLKMPKALGDIVESMLGAVFVDCGFSIARTTELFKHLVWPFLDKYVDPDRIVVHPVKCLLEYMHAQGCNDSRLEQVDEGGAKRLRKLGIGGERHDPIALAYRYVVHGSVVASGSGLYRKEVRKQVAVEAMQRLKQDPGLLESLCSCAKSKKQHAERDTMLDKDQQAQSLMSLMSLMD</sequence>
<comment type="similarity">
    <text evidence="19">Belongs to the helicase family. Dicer subfamily.</text>
</comment>
<evidence type="ECO:0000256" key="3">
    <source>
        <dbReference type="ARBA" id="ARBA00004245"/>
    </source>
</evidence>